<sequence length="66" mass="7620">MMKNRPAEEAIQRIGRIFDTAIARERAKRVTWAAAAPEDILRTEQEDAGPPTDWLDIYYAEEQDND</sequence>
<organism evidence="1">
    <name type="scientific">viral metagenome</name>
    <dbReference type="NCBI Taxonomy" id="1070528"/>
    <lineage>
        <taxon>unclassified sequences</taxon>
        <taxon>metagenomes</taxon>
        <taxon>organismal metagenomes</taxon>
    </lineage>
</organism>
<dbReference type="AlphaFoldDB" id="A0A6M3KNB6"/>
<name>A0A6M3KNB6_9ZZZZ</name>
<accession>A0A6M3KNB6</accession>
<dbReference type="EMBL" id="MT142506">
    <property type="protein sequence ID" value="QJA83250.1"/>
    <property type="molecule type" value="Genomic_DNA"/>
</dbReference>
<proteinExistence type="predicted"/>
<protein>
    <submittedName>
        <fullName evidence="1">Uncharacterized protein</fullName>
    </submittedName>
</protein>
<reference evidence="1" key="1">
    <citation type="submission" date="2020-03" db="EMBL/GenBank/DDBJ databases">
        <title>The deep terrestrial virosphere.</title>
        <authorList>
            <person name="Holmfeldt K."/>
            <person name="Nilsson E."/>
            <person name="Simone D."/>
            <person name="Lopez-Fernandez M."/>
            <person name="Wu X."/>
            <person name="de Brujin I."/>
            <person name="Lundin D."/>
            <person name="Andersson A."/>
            <person name="Bertilsson S."/>
            <person name="Dopson M."/>
        </authorList>
    </citation>
    <scope>NUCLEOTIDE SEQUENCE</scope>
    <source>
        <strain evidence="1">MM415A00305</strain>
    </source>
</reference>
<evidence type="ECO:0000313" key="1">
    <source>
        <dbReference type="EMBL" id="QJA83250.1"/>
    </source>
</evidence>
<gene>
    <name evidence="1" type="ORF">MM415A00305_0048</name>
</gene>